<evidence type="ECO:0000313" key="11">
    <source>
        <dbReference type="Proteomes" id="UP000078046"/>
    </source>
</evidence>
<feature type="domain" description="CUT" evidence="9">
    <location>
        <begin position="191"/>
        <end position="278"/>
    </location>
</feature>
<dbReference type="Pfam" id="PF02376">
    <property type="entry name" value="CUT"/>
    <property type="match status" value="1"/>
</dbReference>
<dbReference type="InterPro" id="IPR010982">
    <property type="entry name" value="Lambda_DNA-bd_dom_sf"/>
</dbReference>
<evidence type="ECO:0000259" key="9">
    <source>
        <dbReference type="PROSITE" id="PS51042"/>
    </source>
</evidence>
<keyword evidence="8" id="KW-0539">Nucleus</keyword>
<dbReference type="AlphaFoldDB" id="A0A177B999"/>
<dbReference type="EMBL" id="LWCA01000103">
    <property type="protein sequence ID" value="OAF70868.1"/>
    <property type="molecule type" value="Genomic_DNA"/>
</dbReference>
<name>A0A177B999_9BILA</name>
<comment type="subcellular location">
    <subcellularLocation>
        <location evidence="1">Nucleus</location>
    </subcellularLocation>
</comment>
<comment type="caution">
    <text evidence="10">The sequence shown here is derived from an EMBL/GenBank/DDBJ whole genome shotgun (WGS) entry which is preliminary data.</text>
</comment>
<keyword evidence="7" id="KW-0804">Transcription</keyword>
<evidence type="ECO:0000256" key="4">
    <source>
        <dbReference type="ARBA" id="ARBA00023054"/>
    </source>
</evidence>
<evidence type="ECO:0000256" key="3">
    <source>
        <dbReference type="ARBA" id="ARBA00023015"/>
    </source>
</evidence>
<keyword evidence="6" id="KW-0371">Homeobox</keyword>
<dbReference type="PANTHER" id="PTHR14043:SF2">
    <property type="entry name" value="HOMEOBOX PROTEIN CUT"/>
    <property type="match status" value="1"/>
</dbReference>
<evidence type="ECO:0000256" key="6">
    <source>
        <dbReference type="ARBA" id="ARBA00023155"/>
    </source>
</evidence>
<dbReference type="SMART" id="SM01109">
    <property type="entry name" value="CUT"/>
    <property type="match status" value="1"/>
</dbReference>
<dbReference type="OrthoDB" id="10257567at2759"/>
<evidence type="ECO:0000256" key="8">
    <source>
        <dbReference type="ARBA" id="ARBA00023242"/>
    </source>
</evidence>
<protein>
    <recommendedName>
        <fullName evidence="9">CUT domain-containing protein</fullName>
    </recommendedName>
</protein>
<evidence type="ECO:0000256" key="7">
    <source>
        <dbReference type="ARBA" id="ARBA00023163"/>
    </source>
</evidence>
<organism evidence="10 11">
    <name type="scientific">Intoshia linei</name>
    <dbReference type="NCBI Taxonomy" id="1819745"/>
    <lineage>
        <taxon>Eukaryota</taxon>
        <taxon>Metazoa</taxon>
        <taxon>Spiralia</taxon>
        <taxon>Lophotrochozoa</taxon>
        <taxon>Mesozoa</taxon>
        <taxon>Orthonectida</taxon>
        <taxon>Rhopaluridae</taxon>
        <taxon>Intoshia</taxon>
    </lineage>
</organism>
<gene>
    <name evidence="10" type="ORF">A3Q56_01375</name>
</gene>
<dbReference type="SUPFAM" id="SSF47413">
    <property type="entry name" value="lambda repressor-like DNA-binding domains"/>
    <property type="match status" value="1"/>
</dbReference>
<keyword evidence="4" id="KW-0175">Coiled coil</keyword>
<evidence type="ECO:0000256" key="2">
    <source>
        <dbReference type="ARBA" id="ARBA00022737"/>
    </source>
</evidence>
<reference evidence="10 11" key="1">
    <citation type="submission" date="2016-04" db="EMBL/GenBank/DDBJ databases">
        <title>The genome of Intoshia linei affirms orthonectids as highly simplified spiralians.</title>
        <authorList>
            <person name="Mikhailov K.V."/>
            <person name="Slusarev G.S."/>
            <person name="Nikitin M.A."/>
            <person name="Logacheva M.D."/>
            <person name="Penin A."/>
            <person name="Aleoshin V."/>
            <person name="Panchin Y.V."/>
        </authorList>
    </citation>
    <scope>NUCLEOTIDE SEQUENCE [LARGE SCALE GENOMIC DNA]</scope>
    <source>
        <strain evidence="10">Intl2013</strain>
        <tissue evidence="10">Whole animal</tissue>
    </source>
</reference>
<keyword evidence="11" id="KW-1185">Reference proteome</keyword>
<keyword evidence="2" id="KW-0677">Repeat</keyword>
<dbReference type="GO" id="GO:0005634">
    <property type="term" value="C:nucleus"/>
    <property type="evidence" value="ECO:0007669"/>
    <property type="project" value="UniProtKB-SubCell"/>
</dbReference>
<dbReference type="Gene3D" id="1.10.260.40">
    <property type="entry name" value="lambda repressor-like DNA-binding domains"/>
    <property type="match status" value="1"/>
</dbReference>
<dbReference type="GO" id="GO:0000977">
    <property type="term" value="F:RNA polymerase II transcription regulatory region sequence-specific DNA binding"/>
    <property type="evidence" value="ECO:0007669"/>
    <property type="project" value="TreeGrafter"/>
</dbReference>
<dbReference type="PROSITE" id="PS51042">
    <property type="entry name" value="CUT"/>
    <property type="match status" value="1"/>
</dbReference>
<dbReference type="GO" id="GO:0000981">
    <property type="term" value="F:DNA-binding transcription factor activity, RNA polymerase II-specific"/>
    <property type="evidence" value="ECO:0007669"/>
    <property type="project" value="TreeGrafter"/>
</dbReference>
<accession>A0A177B999</accession>
<dbReference type="PANTHER" id="PTHR14043">
    <property type="entry name" value="CCAAT DISPLACEMENT PROTEIN-RELATED"/>
    <property type="match status" value="1"/>
</dbReference>
<proteinExistence type="predicted"/>
<evidence type="ECO:0000256" key="1">
    <source>
        <dbReference type="ARBA" id="ARBA00004123"/>
    </source>
</evidence>
<dbReference type="Proteomes" id="UP000078046">
    <property type="component" value="Unassembled WGS sequence"/>
</dbReference>
<evidence type="ECO:0000313" key="10">
    <source>
        <dbReference type="EMBL" id="OAF70868.1"/>
    </source>
</evidence>
<evidence type="ECO:0000256" key="5">
    <source>
        <dbReference type="ARBA" id="ARBA00023125"/>
    </source>
</evidence>
<keyword evidence="5" id="KW-0238">DNA-binding</keyword>
<sequence length="658" mass="77563">MASEWKKKHIDQIHQQLVEFTNKCLNTTESDKNSNLHPPINTLENYLINLNEKIECNNEIMNKQQGMIYEKTILTERLKKENENKMSMYEENLQNVKKVCQTNPMTDKSKIQILTCIGEQIISSKLKYNLEKENADSLNVNNNNMTFKSHSNISEMFQKNVKKLKKKSPIKIQNILPNQLKSNNLKQESKRSILNYPSALKTHHVAKSVKILLMSNKINQRVFAKYILNVTQGTASDLLSKPKPWEGLTTKGRQSYFKMYHFLNDGEKIEKLRNLKYKHKELKNKNTLKNLCLNLEYTYNKKYHSDTEINEKIEKVDNFKLKEYPLTHLKKSHNFKRKYQYLENGLNINMQKRRVSEIIKCVSNNYKKSKKCKYSCMNCKSKISKYLKREPKIKNSSQNNQIDNILTCDPIKIPNEIKDKEYTQKKLTSSLEQTTPLNKEIFDKKDKKQKTVQNNLLLNYSMCKILDKTEKKNSVQENNCIDSKLNLTTTFQPIPSNLNVQTIQSSNNIHLKLNNMGFFNFKPVFEFNRLHKRNSMLWNNYTLEKFLTIIGIYNFDITTFFNTHLKMNHSCALAFCFIPIRFLNDATFLYFSNIIRQIEPWVQVELVKFVESLMNIFLSVNFGEMIETAILSSTFSRKIEETEFYKYITNFIKLQAKA</sequence>
<keyword evidence="3" id="KW-0805">Transcription regulation</keyword>
<dbReference type="InterPro" id="IPR003350">
    <property type="entry name" value="CUT_dom"/>
</dbReference>